<keyword evidence="2" id="KW-1185">Reference proteome</keyword>
<name>A0AAD6RGG5_9ROSI</name>
<organism evidence="1 2">
    <name type="scientific">Populus alba x Populus x berolinensis</name>
    <dbReference type="NCBI Taxonomy" id="444605"/>
    <lineage>
        <taxon>Eukaryota</taxon>
        <taxon>Viridiplantae</taxon>
        <taxon>Streptophyta</taxon>
        <taxon>Embryophyta</taxon>
        <taxon>Tracheophyta</taxon>
        <taxon>Spermatophyta</taxon>
        <taxon>Magnoliopsida</taxon>
        <taxon>eudicotyledons</taxon>
        <taxon>Gunneridae</taxon>
        <taxon>Pentapetalae</taxon>
        <taxon>rosids</taxon>
        <taxon>fabids</taxon>
        <taxon>Malpighiales</taxon>
        <taxon>Salicaceae</taxon>
        <taxon>Saliceae</taxon>
        <taxon>Populus</taxon>
    </lineage>
</organism>
<sequence>MDDEYGIQYASFFTRSSSSQPITFCSELWLCLWSRLLSFRRYNYCLHGWFLKVPFMRDHIFGKLLKYSVSNCTKDH</sequence>
<protein>
    <submittedName>
        <fullName evidence="1">Uncharacterized protein</fullName>
    </submittedName>
</protein>
<dbReference type="AlphaFoldDB" id="A0AAD6RGG5"/>
<proteinExistence type="predicted"/>
<accession>A0AAD6RGG5</accession>
<gene>
    <name evidence="1" type="ORF">NC653_006877</name>
</gene>
<evidence type="ECO:0000313" key="2">
    <source>
        <dbReference type="Proteomes" id="UP001164929"/>
    </source>
</evidence>
<dbReference type="EMBL" id="JAQIZT010000002">
    <property type="protein sequence ID" value="KAJ7007975.1"/>
    <property type="molecule type" value="Genomic_DNA"/>
</dbReference>
<dbReference type="Proteomes" id="UP001164929">
    <property type="component" value="Chromosome 2"/>
</dbReference>
<evidence type="ECO:0000313" key="1">
    <source>
        <dbReference type="EMBL" id="KAJ7007975.1"/>
    </source>
</evidence>
<reference evidence="1" key="1">
    <citation type="journal article" date="2023" name="Mol. Ecol. Resour.">
        <title>Chromosome-level genome assembly of a triploid poplar Populus alba 'Berolinensis'.</title>
        <authorList>
            <person name="Chen S."/>
            <person name="Yu Y."/>
            <person name="Wang X."/>
            <person name="Wang S."/>
            <person name="Zhang T."/>
            <person name="Zhou Y."/>
            <person name="He R."/>
            <person name="Meng N."/>
            <person name="Wang Y."/>
            <person name="Liu W."/>
            <person name="Liu Z."/>
            <person name="Liu J."/>
            <person name="Guo Q."/>
            <person name="Huang H."/>
            <person name="Sederoff R.R."/>
            <person name="Wang G."/>
            <person name="Qu G."/>
            <person name="Chen S."/>
        </authorList>
    </citation>
    <scope>NUCLEOTIDE SEQUENCE</scope>
    <source>
        <strain evidence="1">SC-2020</strain>
    </source>
</reference>
<comment type="caution">
    <text evidence="1">The sequence shown here is derived from an EMBL/GenBank/DDBJ whole genome shotgun (WGS) entry which is preliminary data.</text>
</comment>